<dbReference type="Proteomes" id="UP000076858">
    <property type="component" value="Unassembled WGS sequence"/>
</dbReference>
<organism evidence="3 4">
    <name type="scientific">Daphnia magna</name>
    <dbReference type="NCBI Taxonomy" id="35525"/>
    <lineage>
        <taxon>Eukaryota</taxon>
        <taxon>Metazoa</taxon>
        <taxon>Ecdysozoa</taxon>
        <taxon>Arthropoda</taxon>
        <taxon>Crustacea</taxon>
        <taxon>Branchiopoda</taxon>
        <taxon>Diplostraca</taxon>
        <taxon>Cladocera</taxon>
        <taxon>Anomopoda</taxon>
        <taxon>Daphniidae</taxon>
        <taxon>Daphnia</taxon>
    </lineage>
</organism>
<comment type="caution">
    <text evidence="2">Lacks conserved residue(s) required for the propagation of feature annotation.</text>
</comment>
<dbReference type="PANTHER" id="PTHR10819">
    <property type="entry name" value="PHOSPHOTRIESTERASE-RELATED"/>
    <property type="match status" value="1"/>
</dbReference>
<dbReference type="OrthoDB" id="9998343at2759"/>
<sequence length="364" mass="40974">MEITAKNTPNPDHPSLSGKIQSVTGILPPSVLGKTMTHEHLSMNFDVAFVKPVEADLKKSIMPFSMETLGWIRYNPYSHKPNLQLNDIECEKAIIDEMKHYQSIGGNSIVECTTHGISRKAQFLFDLSILTGVNIIAGTGYYVAAAQNYKLFEEPVEQLAEVMRTEQLEGCIEAREIRCGLIGEIGCSYPLHSFEKRVLEAAAVVQTELKCPVSIHPGRDPESPGQILRCFLEAGGRADQVSLCHLDRTLIRDDHLIDFAGMGSYLEFDLFGIECSHYQLNRQFDMPSDAQRISRLYELIAEGYEDKILISQDIHTKHRLAKFGGHGYSHILENIVPKMRERGIEDGALDKILIKNPSRWLTYL</sequence>
<proteinExistence type="inferred from homology"/>
<dbReference type="EMBL" id="LRGB01001364">
    <property type="protein sequence ID" value="KZS12128.1"/>
    <property type="molecule type" value="Genomic_DNA"/>
</dbReference>
<feature type="binding site" evidence="1">
    <location>
        <position position="38"/>
    </location>
    <ligand>
        <name>a divalent metal cation</name>
        <dbReference type="ChEBI" id="CHEBI:60240"/>
        <label>1</label>
    </ligand>
</feature>
<reference evidence="3 4" key="1">
    <citation type="submission" date="2016-03" db="EMBL/GenBank/DDBJ databases">
        <title>EvidentialGene: Evidence-directed Construction of Genes on Genomes.</title>
        <authorList>
            <person name="Gilbert D.G."/>
            <person name="Choi J.-H."/>
            <person name="Mockaitis K."/>
            <person name="Colbourne J."/>
            <person name="Pfrender M."/>
        </authorList>
    </citation>
    <scope>NUCLEOTIDE SEQUENCE [LARGE SCALE GENOMIC DNA]</scope>
    <source>
        <strain evidence="3 4">Xinb3</strain>
        <tissue evidence="3">Complete organism</tissue>
    </source>
</reference>
<dbReference type="PANTHER" id="PTHR10819:SF3">
    <property type="entry name" value="PHOSPHOTRIESTERASE-RELATED PROTEIN"/>
    <property type="match status" value="1"/>
</dbReference>
<dbReference type="AlphaFoldDB" id="A0A0P5XEV6"/>
<evidence type="ECO:0000256" key="1">
    <source>
        <dbReference type="PIRSR" id="PIRSR601559-52"/>
    </source>
</evidence>
<dbReference type="PROSITE" id="PS51347">
    <property type="entry name" value="PHOSPHOTRIESTERASE_2"/>
    <property type="match status" value="1"/>
</dbReference>
<feature type="binding site" evidence="1">
    <location>
        <position position="313"/>
    </location>
    <ligand>
        <name>a divalent metal cation</name>
        <dbReference type="ChEBI" id="CHEBI:60240"/>
        <label>1</label>
    </ligand>
</feature>
<accession>A0A0P5XEV6</accession>
<keyword evidence="4" id="KW-1185">Reference proteome</keyword>
<dbReference type="InterPro" id="IPR032466">
    <property type="entry name" value="Metal_Hydrolase"/>
</dbReference>
<dbReference type="STRING" id="35525.A0A0P5XEV6"/>
<gene>
    <name evidence="3" type="ORF">APZ42_023015</name>
</gene>
<evidence type="ECO:0000256" key="2">
    <source>
        <dbReference type="PROSITE-ProRule" id="PRU00679"/>
    </source>
</evidence>
<feature type="binding site" evidence="1">
    <location>
        <position position="40"/>
    </location>
    <ligand>
        <name>a divalent metal cation</name>
        <dbReference type="ChEBI" id="CHEBI:60240"/>
        <label>1</label>
    </ligand>
</feature>
<dbReference type="GO" id="GO:0008270">
    <property type="term" value="F:zinc ion binding"/>
    <property type="evidence" value="ECO:0007669"/>
    <property type="project" value="InterPro"/>
</dbReference>
<dbReference type="SUPFAM" id="SSF51556">
    <property type="entry name" value="Metallo-dependent hydrolases"/>
    <property type="match status" value="1"/>
</dbReference>
<comment type="caution">
    <text evidence="3">The sequence shown here is derived from an EMBL/GenBank/DDBJ whole genome shotgun (WGS) entry which is preliminary data.</text>
</comment>
<name>A0A0P5XEV6_9CRUS</name>
<dbReference type="GO" id="GO:0016787">
    <property type="term" value="F:hydrolase activity"/>
    <property type="evidence" value="ECO:0007669"/>
    <property type="project" value="UniProtKB-KW"/>
</dbReference>
<feature type="binding site" evidence="1">
    <location>
        <position position="245"/>
    </location>
    <ligand>
        <name>a divalent metal cation</name>
        <dbReference type="ChEBI" id="CHEBI:60240"/>
        <label>2</label>
    </ligand>
</feature>
<dbReference type="InterPro" id="IPR001559">
    <property type="entry name" value="Phosphotriesterase"/>
</dbReference>
<evidence type="ECO:0000313" key="3">
    <source>
        <dbReference type="EMBL" id="KZS12128.1"/>
    </source>
</evidence>
<feature type="binding site" evidence="1">
    <location>
        <position position="184"/>
    </location>
    <ligand>
        <name>a divalent metal cation</name>
        <dbReference type="ChEBI" id="CHEBI:60240"/>
        <label>1</label>
    </ligand>
</feature>
<keyword evidence="1" id="KW-0479">Metal-binding</keyword>
<feature type="binding site" evidence="1">
    <location>
        <position position="216"/>
    </location>
    <ligand>
        <name>a divalent metal cation</name>
        <dbReference type="ChEBI" id="CHEBI:60240"/>
        <label>2</label>
    </ligand>
</feature>
<comment type="cofactor">
    <cofactor evidence="1">
        <name>a divalent metal cation</name>
        <dbReference type="ChEBI" id="CHEBI:60240"/>
    </cofactor>
    <text evidence="1">Binds 2 divalent metal cations per subunit.</text>
</comment>
<evidence type="ECO:0000313" key="4">
    <source>
        <dbReference type="Proteomes" id="UP000076858"/>
    </source>
</evidence>
<comment type="similarity">
    <text evidence="2">Belongs to the metallo-dependent hydrolases superfamily. Phosphotriesterase family.</text>
</comment>
<protein>
    <submittedName>
        <fullName evidence="3">Phosphotriesterase-related protein</fullName>
    </submittedName>
</protein>
<dbReference type="Gene3D" id="3.20.20.140">
    <property type="entry name" value="Metal-dependent hydrolases"/>
    <property type="match status" value="1"/>
</dbReference>
<feature type="binding site" evidence="1">
    <location>
        <position position="184"/>
    </location>
    <ligand>
        <name>a divalent metal cation</name>
        <dbReference type="ChEBI" id="CHEBI:60240"/>
        <label>2</label>
    </ligand>
</feature>
<dbReference type="Pfam" id="PF02126">
    <property type="entry name" value="PTE"/>
    <property type="match status" value="1"/>
</dbReference>